<keyword evidence="3" id="KW-0560">Oxidoreductase</keyword>
<organism evidence="5 6">
    <name type="scientific">Penicillium camemberti (strain FM 013)</name>
    <dbReference type="NCBI Taxonomy" id="1429867"/>
    <lineage>
        <taxon>Eukaryota</taxon>
        <taxon>Fungi</taxon>
        <taxon>Dikarya</taxon>
        <taxon>Ascomycota</taxon>
        <taxon>Pezizomycotina</taxon>
        <taxon>Eurotiomycetes</taxon>
        <taxon>Eurotiomycetidae</taxon>
        <taxon>Eurotiales</taxon>
        <taxon>Aspergillaceae</taxon>
        <taxon>Penicillium</taxon>
    </lineage>
</organism>
<evidence type="ECO:0000256" key="1">
    <source>
        <dbReference type="ARBA" id="ARBA00006328"/>
    </source>
</evidence>
<keyword evidence="6" id="KW-1185">Reference proteome</keyword>
<dbReference type="Gene3D" id="3.90.25.10">
    <property type="entry name" value="UDP-galactose 4-epimerase, domain 1"/>
    <property type="match status" value="1"/>
</dbReference>
<dbReference type="AlphaFoldDB" id="A0A0G4PKI1"/>
<comment type="similarity">
    <text evidence="1">Belongs to the NmrA-type oxidoreductase family.</text>
</comment>
<evidence type="ECO:0000259" key="4">
    <source>
        <dbReference type="Pfam" id="PF05368"/>
    </source>
</evidence>
<dbReference type="Pfam" id="PF05368">
    <property type="entry name" value="NmrA"/>
    <property type="match status" value="1"/>
</dbReference>
<evidence type="ECO:0000256" key="2">
    <source>
        <dbReference type="ARBA" id="ARBA00022857"/>
    </source>
</evidence>
<sequence length="332" mass="37325">MQKEEQPRTIVVLGSTGNQGRGVVEFLLREPGLETCLVRAVTRDTKSPAARQLLENYQTPDERLSLITGDVYDPESLENAFSGAYGVFAVTSEHISKKIDTEEDMKHELQAGLNIISAAKLCEIQHFVFSSLPNMKQATGGRFEKLLHMDHKYIIEQWAKRDLAAVTCLLPAFFLTNLNRPQYSRRENGVVRFCSPIPGDKLVQWLDPVHDMGVFAARVFALGVSKTKNKNYVVAAPKMRMQDFATIFTRVTGHQAIYSPTTLDEWADMASEAVGPGFKEDIRQMMEWASIMPDDKICYGALDPTEDPSWDDLGLRASSFEDWLKRTGWTGP</sequence>
<dbReference type="EMBL" id="HG793152">
    <property type="protein sequence ID" value="CRL26711.1"/>
    <property type="molecule type" value="Genomic_DNA"/>
</dbReference>
<dbReference type="SUPFAM" id="SSF51735">
    <property type="entry name" value="NAD(P)-binding Rossmann-fold domains"/>
    <property type="match status" value="1"/>
</dbReference>
<dbReference type="GO" id="GO:0005634">
    <property type="term" value="C:nucleus"/>
    <property type="evidence" value="ECO:0007669"/>
    <property type="project" value="TreeGrafter"/>
</dbReference>
<dbReference type="STRING" id="1429867.A0A0G4PKI1"/>
<evidence type="ECO:0000256" key="3">
    <source>
        <dbReference type="ARBA" id="ARBA00023002"/>
    </source>
</evidence>
<gene>
    <name evidence="5" type="ORF">PCAMFM013_S019g000128</name>
</gene>
<dbReference type="Gene3D" id="3.40.50.720">
    <property type="entry name" value="NAD(P)-binding Rossmann-like Domain"/>
    <property type="match status" value="1"/>
</dbReference>
<proteinExistence type="inferred from homology"/>
<evidence type="ECO:0000313" key="5">
    <source>
        <dbReference type="EMBL" id="CRL26711.1"/>
    </source>
</evidence>
<dbReference type="PANTHER" id="PTHR42748">
    <property type="entry name" value="NITROGEN METABOLITE REPRESSION PROTEIN NMRA FAMILY MEMBER"/>
    <property type="match status" value="1"/>
</dbReference>
<reference evidence="5 6" key="1">
    <citation type="journal article" date="2014" name="Nat. Commun.">
        <title>Multiple recent horizontal transfers of a large genomic region in cheese making fungi.</title>
        <authorList>
            <person name="Cheeseman K."/>
            <person name="Ropars J."/>
            <person name="Renault P."/>
            <person name="Dupont J."/>
            <person name="Gouzy J."/>
            <person name="Branca A."/>
            <person name="Abraham A.L."/>
            <person name="Ceppi M."/>
            <person name="Conseiller E."/>
            <person name="Debuchy R."/>
            <person name="Malagnac F."/>
            <person name="Goarin A."/>
            <person name="Silar P."/>
            <person name="Lacoste S."/>
            <person name="Sallet E."/>
            <person name="Bensimon A."/>
            <person name="Giraud T."/>
            <person name="Brygoo Y."/>
        </authorList>
    </citation>
    <scope>NUCLEOTIDE SEQUENCE [LARGE SCALE GENOMIC DNA]</scope>
    <source>
        <strain evidence="6">FM 013</strain>
    </source>
</reference>
<dbReference type="InterPro" id="IPR036291">
    <property type="entry name" value="NAD(P)-bd_dom_sf"/>
</dbReference>
<dbReference type="PANTHER" id="PTHR42748:SF30">
    <property type="entry name" value="NMRA-LIKE DOMAIN-CONTAINING PROTEIN"/>
    <property type="match status" value="1"/>
</dbReference>
<name>A0A0G4PKI1_PENC3</name>
<dbReference type="InterPro" id="IPR051164">
    <property type="entry name" value="NmrA-like_oxidored"/>
</dbReference>
<feature type="domain" description="NmrA-like" evidence="4">
    <location>
        <begin position="8"/>
        <end position="290"/>
    </location>
</feature>
<accession>A0A0G4PKI1</accession>
<dbReference type="InterPro" id="IPR008030">
    <property type="entry name" value="NmrA-like"/>
</dbReference>
<dbReference type="Proteomes" id="UP000053732">
    <property type="component" value="Unassembled WGS sequence"/>
</dbReference>
<keyword evidence="2" id="KW-0521">NADP</keyword>
<evidence type="ECO:0000313" key="6">
    <source>
        <dbReference type="Proteomes" id="UP000053732"/>
    </source>
</evidence>
<protein>
    <submittedName>
        <fullName evidence="5">NAD(P)-binding domain</fullName>
    </submittedName>
</protein>
<dbReference type="GO" id="GO:0016491">
    <property type="term" value="F:oxidoreductase activity"/>
    <property type="evidence" value="ECO:0007669"/>
    <property type="project" value="UniProtKB-KW"/>
</dbReference>